<feature type="compositionally biased region" description="Polar residues" evidence="1">
    <location>
        <begin position="295"/>
        <end position="311"/>
    </location>
</feature>
<dbReference type="EMBL" id="NEWD01000016">
    <property type="protein sequence ID" value="OXN00407.1"/>
    <property type="molecule type" value="Genomic_DNA"/>
</dbReference>
<accession>A0A229VXS5</accession>
<feature type="compositionally biased region" description="Acidic residues" evidence="1">
    <location>
        <begin position="335"/>
        <end position="346"/>
    </location>
</feature>
<dbReference type="RefSeq" id="WP_093960432.1">
    <property type="nucleotide sequence ID" value="NZ_NEWD01000016.1"/>
</dbReference>
<protein>
    <submittedName>
        <fullName evidence="2">Uncharacterized protein</fullName>
    </submittedName>
</protein>
<feature type="compositionally biased region" description="Acidic residues" evidence="1">
    <location>
        <begin position="217"/>
        <end position="228"/>
    </location>
</feature>
<evidence type="ECO:0000313" key="2">
    <source>
        <dbReference type="EMBL" id="OXN00407.1"/>
    </source>
</evidence>
<feature type="compositionally biased region" description="Low complexity" evidence="1">
    <location>
        <begin position="195"/>
        <end position="205"/>
    </location>
</feature>
<feature type="compositionally biased region" description="Low complexity" evidence="1">
    <location>
        <begin position="312"/>
        <end position="334"/>
    </location>
</feature>
<dbReference type="Proteomes" id="UP000215433">
    <property type="component" value="Unassembled WGS sequence"/>
</dbReference>
<feature type="region of interest" description="Disordered" evidence="1">
    <location>
        <begin position="180"/>
        <end position="358"/>
    </location>
</feature>
<dbReference type="AlphaFoldDB" id="A0A229VXS5"/>
<feature type="compositionally biased region" description="Acidic residues" evidence="1">
    <location>
        <begin position="270"/>
        <end position="280"/>
    </location>
</feature>
<proteinExistence type="predicted"/>
<feature type="compositionally biased region" description="Basic and acidic residues" evidence="1">
    <location>
        <begin position="241"/>
        <end position="250"/>
    </location>
</feature>
<reference evidence="2 3" key="1">
    <citation type="submission" date="2017-05" db="EMBL/GenBank/DDBJ databases">
        <title>Bifidobacterium vansinderenii sp. nov.</title>
        <authorList>
            <person name="Lugli G.A."/>
            <person name="Duranti S."/>
            <person name="Mangifesta M."/>
        </authorList>
    </citation>
    <scope>NUCLEOTIDE SEQUENCE [LARGE SCALE GENOMIC DNA]</scope>
    <source>
        <strain evidence="2 3">Tam10B</strain>
    </source>
</reference>
<name>A0A229VXS5_9BIFI</name>
<feature type="region of interest" description="Disordered" evidence="1">
    <location>
        <begin position="41"/>
        <end position="69"/>
    </location>
</feature>
<comment type="caution">
    <text evidence="2">The sequence shown here is derived from an EMBL/GenBank/DDBJ whole genome shotgun (WGS) entry which is preliminary data.</text>
</comment>
<organism evidence="2 3">
    <name type="scientific">Bifidobacterium vansinderenii</name>
    <dbReference type="NCBI Taxonomy" id="1984871"/>
    <lineage>
        <taxon>Bacteria</taxon>
        <taxon>Bacillati</taxon>
        <taxon>Actinomycetota</taxon>
        <taxon>Actinomycetes</taxon>
        <taxon>Bifidobacteriales</taxon>
        <taxon>Bifidobacteriaceae</taxon>
        <taxon>Bifidobacterium</taxon>
    </lineage>
</organism>
<evidence type="ECO:0000256" key="1">
    <source>
        <dbReference type="SAM" id="MobiDB-lite"/>
    </source>
</evidence>
<gene>
    <name evidence="2" type="ORF">Tam10B_1277</name>
</gene>
<evidence type="ECO:0000313" key="3">
    <source>
        <dbReference type="Proteomes" id="UP000215433"/>
    </source>
</evidence>
<sequence length="399" mass="43599">MIKLTEYARHMGITSRTARRRFYKGMLPGAVKTDTGRIYVPESLIPDSPTTNKPVGKEKPAKAMAQPPATRFTSTNDTAAVVYVTIPDASPEAISHGKELNRACHAYVKKNGWRVTKQVGEVTMPGEPHAKLALLLADRSVTRIITPSTAAITGTATDIITALMDRAGIQLIEVPGIEIAENKTEEPAAEPADQTTGTTSTGTGTEEPADTATVPMEEPDVADDGPDDPDPRITAAYEDEPTTRVPHESITDETITSEDEENDPTSWNDPDADEGWDLSTDDSHEEHEPWFLSILNHTTPSTAQNDTAQNDTGTTAGPTTQPQPEQPTNGTEPPAEQETDDGDDTDDLHHERYMDSLSEVEQEFEKMLDVMTPEDPNDWEWFIAQNDGPNTKPSSMEQH</sequence>
<keyword evidence="3" id="KW-1185">Reference proteome</keyword>